<dbReference type="RefSeq" id="WP_189068730.1">
    <property type="nucleotide sequence ID" value="NZ_BMPE01000003.1"/>
</dbReference>
<dbReference type="SUPFAM" id="SSF51445">
    <property type="entry name" value="(Trans)glycosidases"/>
    <property type="match status" value="1"/>
</dbReference>
<dbReference type="InterPro" id="IPR019800">
    <property type="entry name" value="Glyco_hydro_3_AS"/>
</dbReference>
<organism evidence="5 6">
    <name type="scientific">Deinococcus radiotolerans</name>
    <dbReference type="NCBI Taxonomy" id="1309407"/>
    <lineage>
        <taxon>Bacteria</taxon>
        <taxon>Thermotogati</taxon>
        <taxon>Deinococcota</taxon>
        <taxon>Deinococci</taxon>
        <taxon>Deinococcales</taxon>
        <taxon>Deinococcaceae</taxon>
        <taxon>Deinococcus</taxon>
    </lineage>
</organism>
<dbReference type="Pfam" id="PF00933">
    <property type="entry name" value="Glyco_hydro_3"/>
    <property type="match status" value="1"/>
</dbReference>
<reference evidence="6" key="1">
    <citation type="journal article" date="2019" name="Int. J. Syst. Evol. Microbiol.">
        <title>The Global Catalogue of Microorganisms (GCM) 10K type strain sequencing project: providing services to taxonomists for standard genome sequencing and annotation.</title>
        <authorList>
            <consortium name="The Broad Institute Genomics Platform"/>
            <consortium name="The Broad Institute Genome Sequencing Center for Infectious Disease"/>
            <person name="Wu L."/>
            <person name="Ma J."/>
        </authorList>
    </citation>
    <scope>NUCLEOTIDE SEQUENCE [LARGE SCALE GENOMIC DNA]</scope>
    <source>
        <strain evidence="6">JCM 19173</strain>
    </source>
</reference>
<dbReference type="InterPro" id="IPR001764">
    <property type="entry name" value="Glyco_hydro_3_N"/>
</dbReference>
<name>A0ABQ2FJF2_9DEIO</name>
<dbReference type="InterPro" id="IPR050226">
    <property type="entry name" value="NagZ_Beta-hexosaminidase"/>
</dbReference>
<dbReference type="PROSITE" id="PS00775">
    <property type="entry name" value="GLYCOSYL_HYDROL_F3"/>
    <property type="match status" value="1"/>
</dbReference>
<gene>
    <name evidence="5" type="ORF">GCM10010844_18800</name>
</gene>
<evidence type="ECO:0000256" key="2">
    <source>
        <dbReference type="ARBA" id="ARBA00022801"/>
    </source>
</evidence>
<evidence type="ECO:0000256" key="1">
    <source>
        <dbReference type="ARBA" id="ARBA00005336"/>
    </source>
</evidence>
<dbReference type="NCBIfam" id="NF003740">
    <property type="entry name" value="PRK05337.1"/>
    <property type="match status" value="1"/>
</dbReference>
<dbReference type="PANTHER" id="PTHR30480">
    <property type="entry name" value="BETA-HEXOSAMINIDASE-RELATED"/>
    <property type="match status" value="1"/>
</dbReference>
<comment type="similarity">
    <text evidence="1">Belongs to the glycosyl hydrolase 3 family.</text>
</comment>
<evidence type="ECO:0000256" key="3">
    <source>
        <dbReference type="ARBA" id="ARBA00023295"/>
    </source>
</evidence>
<accession>A0ABQ2FJF2</accession>
<keyword evidence="2" id="KW-0378">Hydrolase</keyword>
<evidence type="ECO:0000313" key="5">
    <source>
        <dbReference type="EMBL" id="GGL00573.1"/>
    </source>
</evidence>
<dbReference type="InterPro" id="IPR017853">
    <property type="entry name" value="GH"/>
</dbReference>
<comment type="caution">
    <text evidence="5">The sequence shown here is derived from an EMBL/GenBank/DDBJ whole genome shotgun (WGS) entry which is preliminary data.</text>
</comment>
<keyword evidence="3" id="KW-0326">Glycosidase</keyword>
<proteinExistence type="inferred from homology"/>
<dbReference type="EMBL" id="BMPE01000003">
    <property type="protein sequence ID" value="GGL00573.1"/>
    <property type="molecule type" value="Genomic_DNA"/>
</dbReference>
<sequence>MIRPEATLIIDLPGADLTPEDARWLRAHPVGGVCLFARNITTPQRTARLTADIRDALGRDALIATDQEGGAVLRRLDVPPPPTPQALGDLDEDAAFHAGQIAARGLLELGINWNFAPSLDVNVDPLNPVIGERSFGADPHRVARLGVAWARGSEAAGVLSAVKHYPGHGDTRVDSHEDLPVVNKSRAQLEAAEWVPFRAAAHAGLGSVMTAHILYPQLDPAWPATLSPTLLNGVLRGEWGYDGVIVTDAMDMGAIARRWPQGRAAGLALTAGADAVLVCGHGDRTVTDAHVHALRTAQADGTVSDARLNEAVMRLDRAAQRFPGQPRPYAADRQEQDRAALRDWARATLRVQGEGPRLDAAAPVLLLAPAHTALGGPYGDFVTLEHLSRALSPHFPALVTADLLDPAGTAQVLNAHPQAPVLLASTGRWGVTDEARALAPTVAGRAWHLCLWNADDAAALPLPAVVTHGFREPNLRALAQTLAAH</sequence>
<keyword evidence="6" id="KW-1185">Reference proteome</keyword>
<dbReference type="Gene3D" id="3.20.20.300">
    <property type="entry name" value="Glycoside hydrolase, family 3, N-terminal domain"/>
    <property type="match status" value="1"/>
</dbReference>
<evidence type="ECO:0000259" key="4">
    <source>
        <dbReference type="Pfam" id="PF00933"/>
    </source>
</evidence>
<evidence type="ECO:0000313" key="6">
    <source>
        <dbReference type="Proteomes" id="UP000604341"/>
    </source>
</evidence>
<protein>
    <recommendedName>
        <fullName evidence="4">Glycoside hydrolase family 3 N-terminal domain-containing protein</fullName>
    </recommendedName>
</protein>
<dbReference type="InterPro" id="IPR036962">
    <property type="entry name" value="Glyco_hydro_3_N_sf"/>
</dbReference>
<feature type="domain" description="Glycoside hydrolase family 3 N-terminal" evidence="4">
    <location>
        <begin position="18"/>
        <end position="316"/>
    </location>
</feature>
<dbReference type="Proteomes" id="UP000604341">
    <property type="component" value="Unassembled WGS sequence"/>
</dbReference>
<dbReference type="PANTHER" id="PTHR30480:SF16">
    <property type="entry name" value="GLYCOSIDE HYDROLASE FAMILY 3 DOMAIN PROTEIN"/>
    <property type="match status" value="1"/>
</dbReference>